<dbReference type="InterPro" id="IPR029063">
    <property type="entry name" value="SAM-dependent_MTases_sf"/>
</dbReference>
<dbReference type="SUPFAM" id="SSF53335">
    <property type="entry name" value="S-adenosyl-L-methionine-dependent methyltransferases"/>
    <property type="match status" value="1"/>
</dbReference>
<feature type="domain" description="Methyltransferase type 11" evidence="1">
    <location>
        <begin position="49"/>
        <end position="140"/>
    </location>
</feature>
<sequence length="304" mass="34107">MNSYWSEYWQQGHVNSFADSTSRNYEGELAEQWLTFFTETNVHGGKVIDLATGNGALIDLAVNVGNYRKPEYIGVDYATLNIGDNLNHPNITFLQEQNIESLPFSDNEVTAVVSQFGIEYSDLNLTLNEVSRVLRPGGKFRVVVHRKESVIVEPNFQILTVVQRLQEKGSPLEVLKRLVTALNESSKPSQSKEAIRLELNEKVGKLVNEHKQALYDTNFPTLLKTVLNPKVSFSQKNVIFEEFDKELESHGVRLSDLINAARDAEEITLLESKLKCNDFIDICVSDVADKKGLIGTTISATKSK</sequence>
<dbReference type="EMBL" id="SWCO01000001">
    <property type="protein sequence ID" value="TKB05019.1"/>
    <property type="molecule type" value="Genomic_DNA"/>
</dbReference>
<dbReference type="GO" id="GO:0032259">
    <property type="term" value="P:methylation"/>
    <property type="evidence" value="ECO:0007669"/>
    <property type="project" value="UniProtKB-KW"/>
</dbReference>
<dbReference type="CDD" id="cd02440">
    <property type="entry name" value="AdoMet_MTases"/>
    <property type="match status" value="1"/>
</dbReference>
<comment type="caution">
    <text evidence="2">The sequence shown here is derived from an EMBL/GenBank/DDBJ whole genome shotgun (WGS) entry which is preliminary data.</text>
</comment>
<dbReference type="AlphaFoldDB" id="A0A4U0ZNN4"/>
<accession>A0A4U0ZNN4</accession>
<evidence type="ECO:0000259" key="1">
    <source>
        <dbReference type="Pfam" id="PF08241"/>
    </source>
</evidence>
<keyword evidence="2" id="KW-0808">Transferase</keyword>
<proteinExistence type="predicted"/>
<dbReference type="Gene3D" id="3.40.50.150">
    <property type="entry name" value="Vaccinia Virus protein VP39"/>
    <property type="match status" value="1"/>
</dbReference>
<dbReference type="InterPro" id="IPR013216">
    <property type="entry name" value="Methyltransf_11"/>
</dbReference>
<dbReference type="Proteomes" id="UP000305471">
    <property type="component" value="Unassembled WGS sequence"/>
</dbReference>
<keyword evidence="3" id="KW-1185">Reference proteome</keyword>
<organism evidence="2 3">
    <name type="scientific">Alteromonas portus</name>
    <dbReference type="NCBI Taxonomy" id="2565549"/>
    <lineage>
        <taxon>Bacteria</taxon>
        <taxon>Pseudomonadati</taxon>
        <taxon>Pseudomonadota</taxon>
        <taxon>Gammaproteobacteria</taxon>
        <taxon>Alteromonadales</taxon>
        <taxon>Alteromonadaceae</taxon>
        <taxon>Alteromonas/Salinimonas group</taxon>
        <taxon>Alteromonas</taxon>
    </lineage>
</organism>
<keyword evidence="2" id="KW-0489">Methyltransferase</keyword>
<evidence type="ECO:0000313" key="2">
    <source>
        <dbReference type="EMBL" id="TKB05019.1"/>
    </source>
</evidence>
<reference evidence="2 3" key="1">
    <citation type="submission" date="2019-04" db="EMBL/GenBank/DDBJ databases">
        <title>Alteromonas portus sp. nov., an alginate lyase-excreting marine bacterium.</title>
        <authorList>
            <person name="Huang H."/>
            <person name="Mo K."/>
            <person name="Bao S."/>
        </authorList>
    </citation>
    <scope>NUCLEOTIDE SEQUENCE [LARGE SCALE GENOMIC DNA]</scope>
    <source>
        <strain evidence="2 3">HB161718</strain>
    </source>
</reference>
<protein>
    <submittedName>
        <fullName evidence="2">Methyltransferase domain-containing protein</fullName>
    </submittedName>
</protein>
<gene>
    <name evidence="2" type="ORF">E5672_02700</name>
</gene>
<dbReference type="Pfam" id="PF08241">
    <property type="entry name" value="Methyltransf_11"/>
    <property type="match status" value="1"/>
</dbReference>
<dbReference type="OrthoDB" id="5974463at2"/>
<dbReference type="RefSeq" id="WP_136780806.1">
    <property type="nucleotide sequence ID" value="NZ_SWCO01000001.1"/>
</dbReference>
<evidence type="ECO:0000313" key="3">
    <source>
        <dbReference type="Proteomes" id="UP000305471"/>
    </source>
</evidence>
<dbReference type="GO" id="GO:0008757">
    <property type="term" value="F:S-adenosylmethionine-dependent methyltransferase activity"/>
    <property type="evidence" value="ECO:0007669"/>
    <property type="project" value="InterPro"/>
</dbReference>
<name>A0A4U0ZNN4_9ALTE</name>